<reference evidence="9 10" key="1">
    <citation type="submission" date="2014-09" db="EMBL/GenBank/DDBJ databases">
        <title>Genome sequencing and annotation of Bacillus Okhensis strain Kh10-101T.</title>
        <authorList>
            <person name="Prakash J.S."/>
        </authorList>
    </citation>
    <scope>NUCLEOTIDE SEQUENCE [LARGE SCALE GENOMIC DNA]</scope>
    <source>
        <strain evidence="10">Kh10-101T</strain>
    </source>
</reference>
<feature type="transmembrane region" description="Helical" evidence="8">
    <location>
        <begin position="6"/>
        <end position="23"/>
    </location>
</feature>
<evidence type="ECO:0000256" key="7">
    <source>
        <dbReference type="RuleBase" id="RU003942"/>
    </source>
</evidence>
<evidence type="ECO:0008006" key="11">
    <source>
        <dbReference type="Google" id="ProtNLM"/>
    </source>
</evidence>
<dbReference type="Pfam" id="PF00893">
    <property type="entry name" value="Multi_Drug_Res"/>
    <property type="match status" value="1"/>
</dbReference>
<dbReference type="eggNOG" id="COG2076">
    <property type="taxonomic scope" value="Bacteria"/>
</dbReference>
<proteinExistence type="inferred from homology"/>
<dbReference type="STRING" id="333138.LQ50_23030"/>
<keyword evidence="3" id="KW-1003">Cell membrane</keyword>
<evidence type="ECO:0000256" key="5">
    <source>
        <dbReference type="ARBA" id="ARBA00022989"/>
    </source>
</evidence>
<gene>
    <name evidence="9" type="ORF">LQ50_23030</name>
</gene>
<dbReference type="InterPro" id="IPR000390">
    <property type="entry name" value="Small_drug/metabolite_transptr"/>
</dbReference>
<accession>A0A0B0IDI8</accession>
<dbReference type="SUPFAM" id="SSF103481">
    <property type="entry name" value="Multidrug resistance efflux transporter EmrE"/>
    <property type="match status" value="1"/>
</dbReference>
<evidence type="ECO:0000256" key="6">
    <source>
        <dbReference type="ARBA" id="ARBA00023136"/>
    </source>
</evidence>
<keyword evidence="10" id="KW-1185">Reference proteome</keyword>
<feature type="transmembrane region" description="Helical" evidence="8">
    <location>
        <begin position="87"/>
        <end position="103"/>
    </location>
</feature>
<keyword evidence="5 8" id="KW-1133">Transmembrane helix</keyword>
<dbReference type="GO" id="GO:0005886">
    <property type="term" value="C:plasma membrane"/>
    <property type="evidence" value="ECO:0007669"/>
    <property type="project" value="UniProtKB-SubCell"/>
</dbReference>
<keyword evidence="4 7" id="KW-0812">Transmembrane</keyword>
<dbReference type="AlphaFoldDB" id="A0A0B0IDI8"/>
<dbReference type="EMBL" id="JRJU01000050">
    <property type="protein sequence ID" value="KHF38139.1"/>
    <property type="molecule type" value="Genomic_DNA"/>
</dbReference>
<evidence type="ECO:0000313" key="9">
    <source>
        <dbReference type="EMBL" id="KHF38139.1"/>
    </source>
</evidence>
<dbReference type="OrthoDB" id="21828at2"/>
<evidence type="ECO:0000256" key="8">
    <source>
        <dbReference type="SAM" id="Phobius"/>
    </source>
</evidence>
<dbReference type="PANTHER" id="PTHR30561:SF0">
    <property type="entry name" value="GUANIDINIUM EXPORTER"/>
    <property type="match status" value="1"/>
</dbReference>
<evidence type="ECO:0000256" key="2">
    <source>
        <dbReference type="ARBA" id="ARBA00022448"/>
    </source>
</evidence>
<dbReference type="InterPro" id="IPR037185">
    <property type="entry name" value="EmrE-like"/>
</dbReference>
<keyword evidence="6 8" id="KW-0472">Membrane</keyword>
<comment type="subcellular location">
    <subcellularLocation>
        <location evidence="1 7">Cell membrane</location>
        <topology evidence="1 7">Multi-pass membrane protein</topology>
    </subcellularLocation>
</comment>
<feature type="transmembrane region" description="Helical" evidence="8">
    <location>
        <begin position="30"/>
        <end position="53"/>
    </location>
</feature>
<dbReference type="GO" id="GO:0022857">
    <property type="term" value="F:transmembrane transporter activity"/>
    <property type="evidence" value="ECO:0007669"/>
    <property type="project" value="InterPro"/>
</dbReference>
<comment type="caution">
    <text evidence="9">The sequence shown here is derived from an EMBL/GenBank/DDBJ whole genome shotgun (WGS) entry which is preliminary data.</text>
</comment>
<keyword evidence="2" id="KW-0813">Transport</keyword>
<protein>
    <recommendedName>
        <fullName evidence="11">Transporter</fullName>
    </recommendedName>
</protein>
<name>A0A0B0IDI8_9BACI</name>
<dbReference type="Gene3D" id="1.10.3730.20">
    <property type="match status" value="1"/>
</dbReference>
<dbReference type="PANTHER" id="PTHR30561">
    <property type="entry name" value="SMR FAMILY PROTON-DEPENDENT DRUG EFFLUX TRANSPORTER SUGE"/>
    <property type="match status" value="1"/>
</dbReference>
<comment type="similarity">
    <text evidence="7">Belongs to the drug/metabolite transporter (DMT) superfamily. Small multidrug resistance (SMR) (TC 2.A.7.1) family.</text>
</comment>
<dbReference type="RefSeq" id="WP_034633461.1">
    <property type="nucleotide sequence ID" value="NZ_JRJU01000050.1"/>
</dbReference>
<dbReference type="Proteomes" id="UP000030832">
    <property type="component" value="Unassembled WGS sequence"/>
</dbReference>
<organism evidence="9 10">
    <name type="scientific">Halalkalibacter okhensis</name>
    <dbReference type="NCBI Taxonomy" id="333138"/>
    <lineage>
        <taxon>Bacteria</taxon>
        <taxon>Bacillati</taxon>
        <taxon>Bacillota</taxon>
        <taxon>Bacilli</taxon>
        <taxon>Bacillales</taxon>
        <taxon>Bacillaceae</taxon>
        <taxon>Halalkalibacter</taxon>
    </lineage>
</organism>
<sequence>MEWFFLVIAGGFEMLGVAMITLFNRNRGVLQLFLLMGAFGLSFLFLSLAMAVLPMAISYAVWTGIGAAGGVLIGMFFYNEPKDWRRLFFLSMIIFASVGLKLVT</sequence>
<evidence type="ECO:0000313" key="10">
    <source>
        <dbReference type="Proteomes" id="UP000030832"/>
    </source>
</evidence>
<dbReference type="InterPro" id="IPR045324">
    <property type="entry name" value="Small_multidrug_res"/>
</dbReference>
<evidence type="ECO:0000256" key="1">
    <source>
        <dbReference type="ARBA" id="ARBA00004651"/>
    </source>
</evidence>
<feature type="transmembrane region" description="Helical" evidence="8">
    <location>
        <begin position="59"/>
        <end position="78"/>
    </location>
</feature>
<evidence type="ECO:0000256" key="4">
    <source>
        <dbReference type="ARBA" id="ARBA00022692"/>
    </source>
</evidence>
<evidence type="ECO:0000256" key="3">
    <source>
        <dbReference type="ARBA" id="ARBA00022475"/>
    </source>
</evidence>